<sequence length="431" mass="48442">MKGFISAVQPESLGDLAGIQKGEKLCTVNGIAPKDIIELSFLLAESKVELLIEDVMGITRKVLINKELDKDLGLEFNSAVFDQVCCCHNKCTFCFVDQMIPDLRESLYVRDDDYRLSFLYGGFVTLTNMSDSDYERIIKNHMSPLYVSVHATNPAVRIDMMKNKYAGEILKNIKRLTDAGIEIHTQVVLCPGFNDGKILQQTFNDLLEFYPKIKTLAVVPVGLTKNRKNLPLLRLFTSEEAKQIISEVGKWQKECRNKFNSSFIYLGDEFYVNAQVELPPAEYYDGFPQIENGIGLSRNFIDEWTKSNVKVSAESSCKRAIIPVGEAAGKLLEPLIAEFNNTYGTKHQLLPVINGFFGDTINVTGLLTGRDILQTLKDKGFLHEVVVLPETVLNSDRLFLDDMSLTDFKKQCGNKVILAKNAVELKKILSK</sequence>
<evidence type="ECO:0000259" key="2">
    <source>
        <dbReference type="Pfam" id="PF17820"/>
    </source>
</evidence>
<dbReference type="SUPFAM" id="SSF102114">
    <property type="entry name" value="Radical SAM enzymes"/>
    <property type="match status" value="1"/>
</dbReference>
<dbReference type="Gene3D" id="3.20.20.70">
    <property type="entry name" value="Aldolase class I"/>
    <property type="match status" value="1"/>
</dbReference>
<dbReference type="Pfam" id="PF04459">
    <property type="entry name" value="DUF512"/>
    <property type="match status" value="1"/>
</dbReference>
<feature type="domain" description="PDZ" evidence="2">
    <location>
        <begin position="4"/>
        <end position="53"/>
    </location>
</feature>
<gene>
    <name evidence="4" type="ORF">SDC9_12701</name>
</gene>
<proteinExistence type="predicted"/>
<organism evidence="4">
    <name type="scientific">bioreactor metagenome</name>
    <dbReference type="NCBI Taxonomy" id="1076179"/>
    <lineage>
        <taxon>unclassified sequences</taxon>
        <taxon>metagenomes</taxon>
        <taxon>ecological metagenomes</taxon>
    </lineage>
</organism>
<dbReference type="AlphaFoldDB" id="A0A644TL10"/>
<protein>
    <recommendedName>
        <fullName evidence="5">PDZ domain-containing protein</fullName>
    </recommendedName>
</protein>
<dbReference type="InterPro" id="IPR007549">
    <property type="entry name" value="DUF512"/>
</dbReference>
<dbReference type="EMBL" id="VSSQ01000035">
    <property type="protein sequence ID" value="MPL67012.1"/>
    <property type="molecule type" value="Genomic_DNA"/>
</dbReference>
<reference evidence="4" key="1">
    <citation type="submission" date="2019-08" db="EMBL/GenBank/DDBJ databases">
        <authorList>
            <person name="Kucharzyk K."/>
            <person name="Murdoch R.W."/>
            <person name="Higgins S."/>
            <person name="Loffler F."/>
        </authorList>
    </citation>
    <scope>NUCLEOTIDE SEQUENCE</scope>
</reference>
<dbReference type="InterPro" id="IPR045375">
    <property type="entry name" value="Put_radical_SAM-like_N"/>
</dbReference>
<evidence type="ECO:0000259" key="3">
    <source>
        <dbReference type="Pfam" id="PF19238"/>
    </source>
</evidence>
<dbReference type="Pfam" id="PF17820">
    <property type="entry name" value="PDZ_6"/>
    <property type="match status" value="1"/>
</dbReference>
<dbReference type="Pfam" id="PF19238">
    <property type="entry name" value="Radical_SAM_2"/>
    <property type="match status" value="1"/>
</dbReference>
<feature type="domain" description="DUF512" evidence="1">
    <location>
        <begin position="219"/>
        <end position="419"/>
    </location>
</feature>
<evidence type="ECO:0008006" key="5">
    <source>
        <dbReference type="Google" id="ProtNLM"/>
    </source>
</evidence>
<dbReference type="InterPro" id="IPR013785">
    <property type="entry name" value="Aldolase_TIM"/>
</dbReference>
<dbReference type="InterPro" id="IPR058240">
    <property type="entry name" value="rSAM_sf"/>
</dbReference>
<dbReference type="InterPro" id="IPR041489">
    <property type="entry name" value="PDZ_6"/>
</dbReference>
<comment type="caution">
    <text evidence="4">The sequence shown here is derived from an EMBL/GenBank/DDBJ whole genome shotgun (WGS) entry which is preliminary data.</text>
</comment>
<feature type="domain" description="Putative radical SAM N-terminal" evidence="3">
    <location>
        <begin position="66"/>
        <end position="215"/>
    </location>
</feature>
<accession>A0A644TL10</accession>
<evidence type="ECO:0000259" key="1">
    <source>
        <dbReference type="Pfam" id="PF04459"/>
    </source>
</evidence>
<name>A0A644TL10_9ZZZZ</name>
<evidence type="ECO:0000313" key="4">
    <source>
        <dbReference type="EMBL" id="MPL67012.1"/>
    </source>
</evidence>